<feature type="compositionally biased region" description="Low complexity" evidence="8">
    <location>
        <begin position="158"/>
        <end position="193"/>
    </location>
</feature>
<keyword evidence="2" id="KW-0677">Repeat</keyword>
<dbReference type="GO" id="GO:0045842">
    <property type="term" value="P:positive regulation of mitotic metaphase/anaphase transition"/>
    <property type="evidence" value="ECO:0007669"/>
    <property type="project" value="TreeGrafter"/>
</dbReference>
<keyword evidence="6" id="KW-0131">Cell cycle</keyword>
<dbReference type="GO" id="GO:0005737">
    <property type="term" value="C:cytoplasm"/>
    <property type="evidence" value="ECO:0007669"/>
    <property type="project" value="TreeGrafter"/>
</dbReference>
<feature type="repeat" description="TPR" evidence="7">
    <location>
        <begin position="667"/>
        <end position="700"/>
    </location>
</feature>
<dbReference type="GO" id="GO:0051301">
    <property type="term" value="P:cell division"/>
    <property type="evidence" value="ECO:0007669"/>
    <property type="project" value="UniProtKB-KW"/>
</dbReference>
<dbReference type="GO" id="GO:0005680">
    <property type="term" value="C:anaphase-promoting complex"/>
    <property type="evidence" value="ECO:0007669"/>
    <property type="project" value="UniProtKB-ARBA"/>
</dbReference>
<dbReference type="SMART" id="SM00028">
    <property type="entry name" value="TPR"/>
    <property type="match status" value="5"/>
</dbReference>
<dbReference type="AlphaFoldDB" id="A0A139AMH4"/>
<name>A0A139AMH4_GONPJ</name>
<sequence>MRSHVEAHVAQWRDAAVEAGLDGSAELWGEMAIALSDSPSHILALASALLPSSPARALAQLTSTPSLSLLPHAALLAARCHLALNAPQAAASALAAIPPTPQLPLDAMASPLPLAAPGAVGIPAPRAHSLPSLLMSAPVAVWASSDAVGAGWWWDVPQTQTQPSSRQTSATATATPAALPTRPSASASASASATHHHPDTTPHNPHPPPRTRAKPTALSPASASVNAIAIDALPPPAAPTSGRAKGKAVVAQQPPNPNPPAPLATPLPPSLPPAILASIPSPTPAQIAQSALGGGGGGAGSMPRDEDGLAPGEEQDVLVVAGTRPVSDEEWDALPAPPPTPLPFPPYVIRAALMAQTFLRQGADDAANKQWMQAGGKDVRCWENVGGGWAGPALETFLSLPTTPALPPPLLRLVCLVYLVLSASGGGAGSPSASRVRRALAALETEFGLRRGKARGLELAWARRLGEEGRWGEAVGVTGGLLSTDPHHPPTLLLHATLLAHLRLPTPLFRLAHLLHASLPDTAPALYAAGCYYLVADRMDEARKWFLRCAQADPRCAVAWVGFGHAWAAEGEGDSAVAAYAEAGKVDRGSHVPDLYMGVEHLRQGNAMVARGYFERARDKCPGDPAVHNETGVMWYGAGSYDKAVECFREALRCAGEREDRRPVGWKETWCNLGNALVKLRRYDEASATFRHVLSAFPRHQPAHLGLGFSEHLAWRIEAAIAAYHAALALGGSDFAQDMLERAVREGRGRGEWLVAGGGCIADGG</sequence>
<feature type="region of interest" description="Disordered" evidence="8">
    <location>
        <begin position="158"/>
        <end position="310"/>
    </location>
</feature>
<dbReference type="GO" id="GO:0031145">
    <property type="term" value="P:anaphase-promoting complex-dependent catabolic process"/>
    <property type="evidence" value="ECO:0007669"/>
    <property type="project" value="TreeGrafter"/>
</dbReference>
<dbReference type="OrthoDB" id="10006270at2759"/>
<keyword evidence="5 7" id="KW-0802">TPR repeat</keyword>
<evidence type="ECO:0000313" key="10">
    <source>
        <dbReference type="Proteomes" id="UP000070544"/>
    </source>
</evidence>
<evidence type="ECO:0000256" key="3">
    <source>
        <dbReference type="ARBA" id="ARBA00022776"/>
    </source>
</evidence>
<evidence type="ECO:0000256" key="1">
    <source>
        <dbReference type="ARBA" id="ARBA00022618"/>
    </source>
</evidence>
<keyword evidence="3" id="KW-0498">Mitosis</keyword>
<feature type="repeat" description="TPR" evidence="7">
    <location>
        <begin position="625"/>
        <end position="658"/>
    </location>
</feature>
<keyword evidence="1" id="KW-0132">Cell division</keyword>
<dbReference type="PROSITE" id="PS50005">
    <property type="entry name" value="TPR"/>
    <property type="match status" value="2"/>
</dbReference>
<dbReference type="Gene3D" id="1.25.40.10">
    <property type="entry name" value="Tetratricopeptide repeat domain"/>
    <property type="match status" value="2"/>
</dbReference>
<feature type="compositionally biased region" description="Pro residues" evidence="8">
    <location>
        <begin position="254"/>
        <end position="272"/>
    </location>
</feature>
<gene>
    <name evidence="9" type="ORF">M427DRAFT_236358</name>
</gene>
<dbReference type="OMA" id="WGEMAIA"/>
<keyword evidence="10" id="KW-1185">Reference proteome</keyword>
<evidence type="ECO:0000256" key="4">
    <source>
        <dbReference type="ARBA" id="ARBA00022786"/>
    </source>
</evidence>
<evidence type="ECO:0000256" key="2">
    <source>
        <dbReference type="ARBA" id="ARBA00022737"/>
    </source>
</evidence>
<dbReference type="Proteomes" id="UP000070544">
    <property type="component" value="Unassembled WGS sequence"/>
</dbReference>
<evidence type="ECO:0000313" key="9">
    <source>
        <dbReference type="EMBL" id="KXS17971.1"/>
    </source>
</evidence>
<dbReference type="STRING" id="1344416.A0A139AMH4"/>
<proteinExistence type="predicted"/>
<dbReference type="SUPFAM" id="SSF48452">
    <property type="entry name" value="TPR-like"/>
    <property type="match status" value="1"/>
</dbReference>
<dbReference type="EMBL" id="KQ965744">
    <property type="protein sequence ID" value="KXS17971.1"/>
    <property type="molecule type" value="Genomic_DNA"/>
</dbReference>
<dbReference type="InterPro" id="IPR019734">
    <property type="entry name" value="TPR_rpt"/>
</dbReference>
<evidence type="ECO:0000256" key="7">
    <source>
        <dbReference type="PROSITE-ProRule" id="PRU00339"/>
    </source>
</evidence>
<protein>
    <submittedName>
        <fullName evidence="9">TPR-like protein</fullName>
    </submittedName>
</protein>
<evidence type="ECO:0000256" key="6">
    <source>
        <dbReference type="ARBA" id="ARBA00023306"/>
    </source>
</evidence>
<reference evidence="9 10" key="1">
    <citation type="journal article" date="2015" name="Genome Biol. Evol.">
        <title>Phylogenomic analyses indicate that early fungi evolved digesting cell walls of algal ancestors of land plants.</title>
        <authorList>
            <person name="Chang Y."/>
            <person name="Wang S."/>
            <person name="Sekimoto S."/>
            <person name="Aerts A.L."/>
            <person name="Choi C."/>
            <person name="Clum A."/>
            <person name="LaButti K.M."/>
            <person name="Lindquist E.A."/>
            <person name="Yee Ngan C."/>
            <person name="Ohm R.A."/>
            <person name="Salamov A.A."/>
            <person name="Grigoriev I.V."/>
            <person name="Spatafora J.W."/>
            <person name="Berbee M.L."/>
        </authorList>
    </citation>
    <scope>NUCLEOTIDE SEQUENCE [LARGE SCALE GENOMIC DNA]</scope>
    <source>
        <strain evidence="9 10">JEL478</strain>
    </source>
</reference>
<organism evidence="9 10">
    <name type="scientific">Gonapodya prolifera (strain JEL478)</name>
    <name type="common">Monoblepharis prolifera</name>
    <dbReference type="NCBI Taxonomy" id="1344416"/>
    <lineage>
        <taxon>Eukaryota</taxon>
        <taxon>Fungi</taxon>
        <taxon>Fungi incertae sedis</taxon>
        <taxon>Chytridiomycota</taxon>
        <taxon>Chytridiomycota incertae sedis</taxon>
        <taxon>Monoblepharidomycetes</taxon>
        <taxon>Monoblepharidales</taxon>
        <taxon>Gonapodyaceae</taxon>
        <taxon>Gonapodya</taxon>
    </lineage>
</organism>
<accession>A0A139AMH4</accession>
<evidence type="ECO:0000256" key="8">
    <source>
        <dbReference type="SAM" id="MobiDB-lite"/>
    </source>
</evidence>
<dbReference type="PANTHER" id="PTHR12558:SF9">
    <property type="entry name" value="CELL DIVISION CYCLE PROTEIN 16 HOMOLOG"/>
    <property type="match status" value="1"/>
</dbReference>
<dbReference type="GO" id="GO:0016567">
    <property type="term" value="P:protein ubiquitination"/>
    <property type="evidence" value="ECO:0007669"/>
    <property type="project" value="TreeGrafter"/>
</dbReference>
<evidence type="ECO:0000256" key="5">
    <source>
        <dbReference type="ARBA" id="ARBA00022803"/>
    </source>
</evidence>
<dbReference type="InterPro" id="IPR011990">
    <property type="entry name" value="TPR-like_helical_dom_sf"/>
</dbReference>
<keyword evidence="4" id="KW-0833">Ubl conjugation pathway</keyword>
<dbReference type="Pfam" id="PF13432">
    <property type="entry name" value="TPR_16"/>
    <property type="match status" value="2"/>
</dbReference>
<dbReference type="PANTHER" id="PTHR12558">
    <property type="entry name" value="CELL DIVISION CYCLE 16,23,27"/>
    <property type="match status" value="1"/>
</dbReference>